<reference evidence="1 2" key="1">
    <citation type="submission" date="2020-07" db="EMBL/GenBank/DDBJ databases">
        <title>Sequencing the genomes of 1000 actinobacteria strains.</title>
        <authorList>
            <person name="Klenk H.-P."/>
        </authorList>
    </citation>
    <scope>NUCLEOTIDE SEQUENCE [LARGE SCALE GENOMIC DNA]</scope>
    <source>
        <strain evidence="1 2">DSM 44442</strain>
    </source>
</reference>
<name>A0A7Z0JBD2_9ACTN</name>
<proteinExistence type="predicted"/>
<protein>
    <recommendedName>
        <fullName evidence="3">DUF1850 domain-containing protein</fullName>
    </recommendedName>
</protein>
<sequence>MRSPLTVPRVCGVLAAAALGALLLPVWPVLRVSDEGSTIGYLPLSEGERFTITYMHSIDHLPIEEDLVLRDGRLVAETTRIRQFGAGMGQIPGEGTGYADGEWWVIDDMGRDVGTELALRVGSPTVDHRLLADGTEVRLSPCLAAHRVTLDPARAATLPLLVRGAPHPRC</sequence>
<organism evidence="1 2">
    <name type="scientific">Nocardiopsis aegyptia</name>
    <dbReference type="NCBI Taxonomy" id="220378"/>
    <lineage>
        <taxon>Bacteria</taxon>
        <taxon>Bacillati</taxon>
        <taxon>Actinomycetota</taxon>
        <taxon>Actinomycetes</taxon>
        <taxon>Streptosporangiales</taxon>
        <taxon>Nocardiopsidaceae</taxon>
        <taxon>Nocardiopsis</taxon>
    </lineage>
</organism>
<accession>A0A7Z0JBD2</accession>
<keyword evidence="2" id="KW-1185">Reference proteome</keyword>
<evidence type="ECO:0000313" key="2">
    <source>
        <dbReference type="Proteomes" id="UP000572051"/>
    </source>
</evidence>
<gene>
    <name evidence="1" type="ORF">HNR10_004094</name>
</gene>
<comment type="caution">
    <text evidence="1">The sequence shown here is derived from an EMBL/GenBank/DDBJ whole genome shotgun (WGS) entry which is preliminary data.</text>
</comment>
<dbReference type="Pfam" id="PF08905">
    <property type="entry name" value="DUF1850"/>
    <property type="match status" value="1"/>
</dbReference>
<dbReference type="AlphaFoldDB" id="A0A7Z0JBD2"/>
<dbReference type="Proteomes" id="UP000572051">
    <property type="component" value="Unassembled WGS sequence"/>
</dbReference>
<evidence type="ECO:0008006" key="3">
    <source>
        <dbReference type="Google" id="ProtNLM"/>
    </source>
</evidence>
<dbReference type="InterPro" id="IPR015001">
    <property type="entry name" value="DUF1850"/>
</dbReference>
<dbReference type="RefSeq" id="WP_179825973.1">
    <property type="nucleotide sequence ID" value="NZ_JACCFS010000001.1"/>
</dbReference>
<evidence type="ECO:0000313" key="1">
    <source>
        <dbReference type="EMBL" id="NYJ36213.1"/>
    </source>
</evidence>
<dbReference type="EMBL" id="JACCFS010000001">
    <property type="protein sequence ID" value="NYJ36213.1"/>
    <property type="molecule type" value="Genomic_DNA"/>
</dbReference>